<dbReference type="InterPro" id="IPR057872">
    <property type="entry name" value="Derepression"/>
</dbReference>
<dbReference type="EMBL" id="AAGTPA010000009">
    <property type="protein sequence ID" value="EBR8433316.1"/>
    <property type="molecule type" value="Genomic_DNA"/>
</dbReference>
<gene>
    <name evidence="1" type="ORF">DOI44_09810</name>
</gene>
<evidence type="ECO:0000313" key="1">
    <source>
        <dbReference type="EMBL" id="EBR8433316.1"/>
    </source>
</evidence>
<accession>A0A5U8J6X6</accession>
<dbReference type="AlphaFoldDB" id="A0A5U8J6X6"/>
<reference evidence="1" key="1">
    <citation type="submission" date="2018-06" db="EMBL/GenBank/DDBJ databases">
        <authorList>
            <person name="Ashton P.M."/>
            <person name="Dallman T."/>
            <person name="Nair S."/>
            <person name="De Pinna E."/>
            <person name="Peters T."/>
            <person name="Grant K."/>
        </authorList>
    </citation>
    <scope>NUCLEOTIDE SEQUENCE [LARGE SCALE GENOMIC DNA]</scope>
    <source>
        <strain evidence="1">449454</strain>
    </source>
</reference>
<protein>
    <recommendedName>
        <fullName evidence="2">Derepression protein</fullName>
    </recommendedName>
</protein>
<sequence length="78" mass="8781">MKMKNNIAENEDVQKANTSVEIYRRLNRSSRLSFALGLHVHNLSMSDSMLTLCIGDILSYLHDDIAFVLRETKKGGGL</sequence>
<name>A0A5U8J6X6_SALET</name>
<proteinExistence type="predicted"/>
<organism evidence="1">
    <name type="scientific">Salmonella enterica subsp. enterica serovar Panama</name>
    <dbReference type="NCBI Taxonomy" id="29472"/>
    <lineage>
        <taxon>Bacteria</taxon>
        <taxon>Pseudomonadati</taxon>
        <taxon>Pseudomonadota</taxon>
        <taxon>Gammaproteobacteria</taxon>
        <taxon>Enterobacterales</taxon>
        <taxon>Enterobacteriaceae</taxon>
        <taxon>Salmonella</taxon>
    </lineage>
</organism>
<dbReference type="Proteomes" id="UP000839597">
    <property type="component" value="Unassembled WGS sequence"/>
</dbReference>
<comment type="caution">
    <text evidence="1">The sequence shown here is derived from an EMBL/GenBank/DDBJ whole genome shotgun (WGS) entry which is preliminary data.</text>
</comment>
<dbReference type="Pfam" id="PF25738">
    <property type="entry name" value="Derepression"/>
    <property type="match status" value="1"/>
</dbReference>
<evidence type="ECO:0008006" key="2">
    <source>
        <dbReference type="Google" id="ProtNLM"/>
    </source>
</evidence>